<protein>
    <submittedName>
        <fullName evidence="2">Transcriptional regulator</fullName>
    </submittedName>
</protein>
<dbReference type="EMBL" id="UHED01000001">
    <property type="protein sequence ID" value="SUM83883.1"/>
    <property type="molecule type" value="Genomic_DNA"/>
</dbReference>
<dbReference type="SMART" id="SM00530">
    <property type="entry name" value="HTH_XRE"/>
    <property type="match status" value="1"/>
</dbReference>
<accession>A0A380HP33</accession>
<dbReference type="CDD" id="cd00093">
    <property type="entry name" value="HTH_XRE"/>
    <property type="match status" value="1"/>
</dbReference>
<proteinExistence type="predicted"/>
<dbReference type="Pfam" id="PF01381">
    <property type="entry name" value="HTH_3"/>
    <property type="match status" value="1"/>
</dbReference>
<dbReference type="GO" id="GO:0003677">
    <property type="term" value="F:DNA binding"/>
    <property type="evidence" value="ECO:0007669"/>
    <property type="project" value="InterPro"/>
</dbReference>
<dbReference type="Proteomes" id="UP000254707">
    <property type="component" value="Unassembled WGS sequence"/>
</dbReference>
<organism evidence="2 3">
    <name type="scientific">Staphylococcus saprophyticus</name>
    <dbReference type="NCBI Taxonomy" id="29385"/>
    <lineage>
        <taxon>Bacteria</taxon>
        <taxon>Bacillati</taxon>
        <taxon>Bacillota</taxon>
        <taxon>Bacilli</taxon>
        <taxon>Bacillales</taxon>
        <taxon>Staphylococcaceae</taxon>
        <taxon>Staphylococcus</taxon>
    </lineage>
</organism>
<dbReference type="InterPro" id="IPR010982">
    <property type="entry name" value="Lambda_DNA-bd_dom_sf"/>
</dbReference>
<evidence type="ECO:0000313" key="3">
    <source>
        <dbReference type="Proteomes" id="UP000254707"/>
    </source>
</evidence>
<reference evidence="2 3" key="1">
    <citation type="submission" date="2018-06" db="EMBL/GenBank/DDBJ databases">
        <authorList>
            <consortium name="Pathogen Informatics"/>
            <person name="Doyle S."/>
        </authorList>
    </citation>
    <scope>NUCLEOTIDE SEQUENCE [LARGE SCALE GENOMIC DNA]</scope>
    <source>
        <strain evidence="2 3">NCTC7688</strain>
    </source>
</reference>
<evidence type="ECO:0000313" key="2">
    <source>
        <dbReference type="EMBL" id="SUM83883.1"/>
    </source>
</evidence>
<gene>
    <name evidence="2" type="ORF">NCTC7688_02195</name>
</gene>
<dbReference type="PROSITE" id="PS50943">
    <property type="entry name" value="HTH_CROC1"/>
    <property type="match status" value="1"/>
</dbReference>
<sequence length="74" mass="8624">MVNRIKEIRLQKGISITELSNDTGLSRNTIYKLEDQKTNPSLETISKISFGLKERPEKIFNFTVIQELQKEEIK</sequence>
<dbReference type="SUPFAM" id="SSF47413">
    <property type="entry name" value="lambda repressor-like DNA-binding domains"/>
    <property type="match status" value="1"/>
</dbReference>
<evidence type="ECO:0000259" key="1">
    <source>
        <dbReference type="PROSITE" id="PS50943"/>
    </source>
</evidence>
<dbReference type="RefSeq" id="WP_181877803.1">
    <property type="nucleotide sequence ID" value="NZ_UHED01000001.1"/>
</dbReference>
<dbReference type="AlphaFoldDB" id="A0A380HP33"/>
<name>A0A380HP33_STASA</name>
<dbReference type="Gene3D" id="1.10.260.40">
    <property type="entry name" value="lambda repressor-like DNA-binding domains"/>
    <property type="match status" value="1"/>
</dbReference>
<feature type="domain" description="HTH cro/C1-type" evidence="1">
    <location>
        <begin position="5"/>
        <end position="59"/>
    </location>
</feature>
<dbReference type="InterPro" id="IPR001387">
    <property type="entry name" value="Cro/C1-type_HTH"/>
</dbReference>